<reference evidence="6" key="1">
    <citation type="journal article" date="2021" name="Nat. Commun.">
        <title>Genetic determinants of endophytism in the Arabidopsis root mycobiome.</title>
        <authorList>
            <person name="Mesny F."/>
            <person name="Miyauchi S."/>
            <person name="Thiergart T."/>
            <person name="Pickel B."/>
            <person name="Atanasova L."/>
            <person name="Karlsson M."/>
            <person name="Huettel B."/>
            <person name="Barry K.W."/>
            <person name="Haridas S."/>
            <person name="Chen C."/>
            <person name="Bauer D."/>
            <person name="Andreopoulos W."/>
            <person name="Pangilinan J."/>
            <person name="LaButti K."/>
            <person name="Riley R."/>
            <person name="Lipzen A."/>
            <person name="Clum A."/>
            <person name="Drula E."/>
            <person name="Henrissat B."/>
            <person name="Kohler A."/>
            <person name="Grigoriev I.V."/>
            <person name="Martin F.M."/>
            <person name="Hacquard S."/>
        </authorList>
    </citation>
    <scope>NUCLEOTIDE SEQUENCE</scope>
    <source>
        <strain evidence="6">MPI-SDFR-AT-0068</strain>
    </source>
</reference>
<evidence type="ECO:0000256" key="4">
    <source>
        <dbReference type="ARBA" id="ARBA00023242"/>
    </source>
</evidence>
<dbReference type="Proteomes" id="UP000813427">
    <property type="component" value="Unassembled WGS sequence"/>
</dbReference>
<dbReference type="SUPFAM" id="SSF51735">
    <property type="entry name" value="NAD(P)-binding Rossmann-fold domains"/>
    <property type="match status" value="1"/>
</dbReference>
<dbReference type="PRINTS" id="PR00080">
    <property type="entry name" value="SDRFAMILY"/>
</dbReference>
<sequence>MSAAIRLLAGKTAAITGGTTGIGRAITIEYLRQGANVAVNHLGLSKDEPLRMSLIEEAERLSKEAPAGAPTGQLLELAGDVTDPKTGEQLVAQAVERWGQLDIFVANAGIFKASNFLDIEKEMFDTSFRVNVNGAFYACQAAARYMVAQGKGGSIIGISSISALLGGGQQVHYTPTKAALLSMTQSMAIALAKDKIRVNALLPGTIHTQLADNDMANEEKRKYLEHRIPWGRVGKPEDLAGPAVFLATDKMSGFVTGAQLLVDGGISYLTWVVNHHKRGLVPKADQINKWILIQAAQPTSPVPLLEGDFRVARVCAEQQVGERHVKCDEVKPRCGGCARKRARCDYAKTQAGTKRTRRQTSQESLLEVSENIEICLNDQPVSPARDAITPKSPTFEQQEDQYRELSANDIHMLSGEHVLPTESPQPEETVNIDNGDEARHANMQVIQSPQSSLGSQGDYGNRTYPHLDSIAYGLPSPAQIPYHPLSMTYGSPSDASLTLKWLDLLLGDVAVNYGSLPEPFPDPGGTNIFGNSAIQSPTTLGDNNVSHTGDDIARLCEPQTIEPRVETRNAYLRERIPSGEDQVREKDQAWQALEPINLQTQELALFRHFIDHISQWMDLFEPQKPFGSLVPHLALHNVGLMNAILALSARHLGIMNRDTPTYVAGLRPAQDDTIGYYYKTLHYCQEAMQYDGYKTSLELLASAFIISAYEMLDGSNTDWEKHLKGVFWIQRSQTIHGHSDGLRQAVWWAWLCQDVWAAFREKRRPFTFWKPNRPLADLNPSELAARAVYNFAHVVQFCARDDAPNTPDYVAVKTQEADLLSRELDYWASYLTSEFQPLPIIASGAEKNPFPPIWIQPPSFAVAMQVYYCSRILLDLHQPCFGGYQEYLGKQRILKRWVSKCVVFPMRLYW</sequence>
<accession>A0A8K0S9W7</accession>
<dbReference type="Pfam" id="PF11951">
    <property type="entry name" value="Fungal_trans_2"/>
    <property type="match status" value="1"/>
</dbReference>
<proteinExistence type="inferred from homology"/>
<dbReference type="Pfam" id="PF13561">
    <property type="entry name" value="adh_short_C2"/>
    <property type="match status" value="1"/>
</dbReference>
<keyword evidence="7" id="KW-1185">Reference proteome</keyword>
<evidence type="ECO:0000256" key="2">
    <source>
        <dbReference type="ARBA" id="ARBA00022857"/>
    </source>
</evidence>
<dbReference type="PANTHER" id="PTHR42760:SF83">
    <property type="entry name" value="(3R)-3-HYDROXYACYL-COA DEHYDROGENASE"/>
    <property type="match status" value="1"/>
</dbReference>
<evidence type="ECO:0000313" key="7">
    <source>
        <dbReference type="Proteomes" id="UP000813427"/>
    </source>
</evidence>
<keyword evidence="3" id="KW-0560">Oxidoreductase</keyword>
<name>A0A8K0S9W7_9HYPO</name>
<dbReference type="Gene3D" id="4.10.240.10">
    <property type="entry name" value="Zn(2)-C6 fungal-type DNA-binding domain"/>
    <property type="match status" value="1"/>
</dbReference>
<organism evidence="6 7">
    <name type="scientific">Fusarium tricinctum</name>
    <dbReference type="NCBI Taxonomy" id="61284"/>
    <lineage>
        <taxon>Eukaryota</taxon>
        <taxon>Fungi</taxon>
        <taxon>Dikarya</taxon>
        <taxon>Ascomycota</taxon>
        <taxon>Pezizomycotina</taxon>
        <taxon>Sordariomycetes</taxon>
        <taxon>Hypocreomycetidae</taxon>
        <taxon>Hypocreales</taxon>
        <taxon>Nectriaceae</taxon>
        <taxon>Fusarium</taxon>
        <taxon>Fusarium tricinctum species complex</taxon>
    </lineage>
</organism>
<dbReference type="PANTHER" id="PTHR42760">
    <property type="entry name" value="SHORT-CHAIN DEHYDROGENASES/REDUCTASES FAMILY MEMBER"/>
    <property type="match status" value="1"/>
</dbReference>
<dbReference type="EMBL" id="JAGPXF010000002">
    <property type="protein sequence ID" value="KAH7257968.1"/>
    <property type="molecule type" value="Genomic_DNA"/>
</dbReference>
<dbReference type="InterPro" id="IPR036291">
    <property type="entry name" value="NAD(P)-bd_dom_sf"/>
</dbReference>
<dbReference type="InterPro" id="IPR036864">
    <property type="entry name" value="Zn2-C6_fun-type_DNA-bd_sf"/>
</dbReference>
<dbReference type="CDD" id="cd05233">
    <property type="entry name" value="SDR_c"/>
    <property type="match status" value="1"/>
</dbReference>
<dbReference type="FunFam" id="3.40.50.720:FF:000417">
    <property type="entry name" value="Glucose 1-dehydrogenase, putative"/>
    <property type="match status" value="1"/>
</dbReference>
<evidence type="ECO:0000256" key="1">
    <source>
        <dbReference type="ARBA" id="ARBA00006484"/>
    </source>
</evidence>
<dbReference type="GO" id="GO:0019301">
    <property type="term" value="P:rhamnose catabolic process"/>
    <property type="evidence" value="ECO:0007669"/>
    <property type="project" value="UniProtKB-ARBA"/>
</dbReference>
<dbReference type="GO" id="GO:0006633">
    <property type="term" value="P:fatty acid biosynthetic process"/>
    <property type="evidence" value="ECO:0007669"/>
    <property type="project" value="TreeGrafter"/>
</dbReference>
<keyword evidence="5" id="KW-0684">Rhamnose metabolism</keyword>
<dbReference type="AlphaFoldDB" id="A0A8K0S9W7"/>
<dbReference type="CDD" id="cd00067">
    <property type="entry name" value="GAL4"/>
    <property type="match status" value="1"/>
</dbReference>
<evidence type="ECO:0000313" key="6">
    <source>
        <dbReference type="EMBL" id="KAH7257968.1"/>
    </source>
</evidence>
<keyword evidence="4" id="KW-0539">Nucleus</keyword>
<protein>
    <recommendedName>
        <fullName evidence="8">Zn(2)-C6 fungal-type domain-containing protein</fullName>
    </recommendedName>
</protein>
<dbReference type="CDD" id="cd12148">
    <property type="entry name" value="fungal_TF_MHR"/>
    <property type="match status" value="1"/>
</dbReference>
<gene>
    <name evidence="6" type="ORF">BKA59DRAFT_553485</name>
</gene>
<dbReference type="GO" id="GO:0008270">
    <property type="term" value="F:zinc ion binding"/>
    <property type="evidence" value="ECO:0007669"/>
    <property type="project" value="InterPro"/>
</dbReference>
<dbReference type="Gene3D" id="3.40.50.720">
    <property type="entry name" value="NAD(P)-binding Rossmann-like Domain"/>
    <property type="match status" value="1"/>
</dbReference>
<evidence type="ECO:0000256" key="3">
    <source>
        <dbReference type="ARBA" id="ARBA00023002"/>
    </source>
</evidence>
<dbReference type="GO" id="GO:0016616">
    <property type="term" value="F:oxidoreductase activity, acting on the CH-OH group of donors, NAD or NADP as acceptor"/>
    <property type="evidence" value="ECO:0007669"/>
    <property type="project" value="TreeGrafter"/>
</dbReference>
<dbReference type="InterPro" id="IPR021858">
    <property type="entry name" value="Fun_TF"/>
</dbReference>
<dbReference type="OrthoDB" id="5319341at2759"/>
<evidence type="ECO:0008006" key="8">
    <source>
        <dbReference type="Google" id="ProtNLM"/>
    </source>
</evidence>
<dbReference type="InterPro" id="IPR002347">
    <property type="entry name" value="SDR_fam"/>
</dbReference>
<comment type="similarity">
    <text evidence="1">Belongs to the short-chain dehydrogenases/reductases (SDR) family.</text>
</comment>
<dbReference type="InterPro" id="IPR001138">
    <property type="entry name" value="Zn2Cys6_DnaBD"/>
</dbReference>
<evidence type="ECO:0000256" key="5">
    <source>
        <dbReference type="ARBA" id="ARBA00023308"/>
    </source>
</evidence>
<dbReference type="GO" id="GO:0048038">
    <property type="term" value="F:quinone binding"/>
    <property type="evidence" value="ECO:0007669"/>
    <property type="project" value="TreeGrafter"/>
</dbReference>
<comment type="caution">
    <text evidence="6">The sequence shown here is derived from an EMBL/GenBank/DDBJ whole genome shotgun (WGS) entry which is preliminary data.</text>
</comment>
<dbReference type="GO" id="GO:0000981">
    <property type="term" value="F:DNA-binding transcription factor activity, RNA polymerase II-specific"/>
    <property type="evidence" value="ECO:0007669"/>
    <property type="project" value="InterPro"/>
</dbReference>
<dbReference type="PRINTS" id="PR00081">
    <property type="entry name" value="GDHRDH"/>
</dbReference>
<keyword evidence="2" id="KW-0521">NADP</keyword>